<dbReference type="GO" id="GO:0004657">
    <property type="term" value="F:proline dehydrogenase activity"/>
    <property type="evidence" value="ECO:0007669"/>
    <property type="project" value="TreeGrafter"/>
</dbReference>
<sequence>MVLQDDRIVIVGAGCFGISTAYHLLKRGFKNISIIERSDELPAKDAASNDINRIVRSSYSDPFYANLGREAVHSWRNREEWGDSYHESGLVNVFSTVQQSGKSYADDSYRNDVALGARVKELIGGDAIRSVFPESVHLGSFASRNGYINYDCGWANAGQGLSLMIQKVRDLGGEFILGKTVCNLLREEGRTVGVQCANGSTYPAAVVILSIGSWTASALPNLRLEKNCLATGQCIATIQLTEEEAARYRGCPVLLDLTTGFYVFPPTNSHVVKVAIHKFGLTNSVAVAGEESPVKISTPRTITSDPVRGLCIPKVALRKLRTHLREFFPDLAQKPFSGTRLCWYNDTPDGSWIIGYYPNDAGLMMATGGNGHAYKFLPVIGQIVADACEGNLDPALVSKFAVDRVYNDTDGSRSGVPSELDLEDLCTEKDLSLVDA</sequence>
<dbReference type="InterPro" id="IPR036188">
    <property type="entry name" value="FAD/NAD-bd_sf"/>
</dbReference>
<protein>
    <recommendedName>
        <fullName evidence="6">FAD dependent oxidoreductase domain-containing protein</fullName>
    </recommendedName>
</protein>
<dbReference type="SUPFAM" id="SSF54373">
    <property type="entry name" value="FAD-linked reductases, C-terminal domain"/>
    <property type="match status" value="1"/>
</dbReference>
<dbReference type="Gene3D" id="3.50.50.60">
    <property type="entry name" value="FAD/NAD(P)-binding domain"/>
    <property type="match status" value="1"/>
</dbReference>
<comment type="cofactor">
    <cofactor evidence="1">
        <name>FAD</name>
        <dbReference type="ChEBI" id="CHEBI:57692"/>
    </cofactor>
</comment>
<keyword evidence="8" id="KW-1185">Reference proteome</keyword>
<keyword evidence="4" id="KW-0274">FAD</keyword>
<reference evidence="7 8" key="1">
    <citation type="submission" date="2014-04" db="EMBL/GenBank/DDBJ databases">
        <title>Evolutionary Origins and Diversification of the Mycorrhizal Mutualists.</title>
        <authorList>
            <consortium name="DOE Joint Genome Institute"/>
            <consortium name="Mycorrhizal Genomics Consortium"/>
            <person name="Kohler A."/>
            <person name="Kuo A."/>
            <person name="Nagy L.G."/>
            <person name="Floudas D."/>
            <person name="Copeland A."/>
            <person name="Barry K.W."/>
            <person name="Cichocki N."/>
            <person name="Veneault-Fourrey C."/>
            <person name="LaButti K."/>
            <person name="Lindquist E.A."/>
            <person name="Lipzen A."/>
            <person name="Lundell T."/>
            <person name="Morin E."/>
            <person name="Murat C."/>
            <person name="Riley R."/>
            <person name="Ohm R."/>
            <person name="Sun H."/>
            <person name="Tunlid A."/>
            <person name="Henrissat B."/>
            <person name="Grigoriev I.V."/>
            <person name="Hibbett D.S."/>
            <person name="Martin F."/>
        </authorList>
    </citation>
    <scope>NUCLEOTIDE SEQUENCE [LARGE SCALE GENOMIC DNA]</scope>
    <source>
        <strain evidence="7 8">Koide BX008</strain>
    </source>
</reference>
<gene>
    <name evidence="7" type="ORF">M378DRAFT_119883</name>
</gene>
<dbReference type="PANTHER" id="PTHR10961">
    <property type="entry name" value="PEROXISOMAL SARCOSINE OXIDASE"/>
    <property type="match status" value="1"/>
</dbReference>
<dbReference type="OrthoDB" id="2219495at2759"/>
<evidence type="ECO:0000256" key="5">
    <source>
        <dbReference type="ARBA" id="ARBA00023002"/>
    </source>
</evidence>
<evidence type="ECO:0000256" key="2">
    <source>
        <dbReference type="ARBA" id="ARBA00010989"/>
    </source>
</evidence>
<dbReference type="Proteomes" id="UP000054549">
    <property type="component" value="Unassembled WGS sequence"/>
</dbReference>
<dbReference type="STRING" id="946122.A0A0C2X3P1"/>
<comment type="similarity">
    <text evidence="2">Belongs to the MSOX/MTOX family.</text>
</comment>
<dbReference type="AlphaFoldDB" id="A0A0C2X3P1"/>
<evidence type="ECO:0000313" key="7">
    <source>
        <dbReference type="EMBL" id="KIL68797.1"/>
    </source>
</evidence>
<dbReference type="PANTHER" id="PTHR10961:SF46">
    <property type="entry name" value="PEROXISOMAL SARCOSINE OXIDASE"/>
    <property type="match status" value="1"/>
</dbReference>
<feature type="domain" description="FAD dependent oxidoreductase" evidence="6">
    <location>
        <begin position="7"/>
        <end position="386"/>
    </location>
</feature>
<dbReference type="HOGENOM" id="CLU_007884_0_1_1"/>
<keyword evidence="3" id="KW-0285">Flavoprotein</keyword>
<dbReference type="GO" id="GO:0008115">
    <property type="term" value="F:sarcosine oxidase activity"/>
    <property type="evidence" value="ECO:0007669"/>
    <property type="project" value="TreeGrafter"/>
</dbReference>
<evidence type="ECO:0000259" key="6">
    <source>
        <dbReference type="Pfam" id="PF01266"/>
    </source>
</evidence>
<dbReference type="InterPro" id="IPR045170">
    <property type="entry name" value="MTOX"/>
</dbReference>
<dbReference type="InParanoid" id="A0A0C2X3P1"/>
<dbReference type="GO" id="GO:0050660">
    <property type="term" value="F:flavin adenine dinucleotide binding"/>
    <property type="evidence" value="ECO:0007669"/>
    <property type="project" value="InterPro"/>
</dbReference>
<proteinExistence type="inferred from homology"/>
<evidence type="ECO:0000256" key="1">
    <source>
        <dbReference type="ARBA" id="ARBA00001974"/>
    </source>
</evidence>
<evidence type="ECO:0000313" key="8">
    <source>
        <dbReference type="Proteomes" id="UP000054549"/>
    </source>
</evidence>
<evidence type="ECO:0000256" key="4">
    <source>
        <dbReference type="ARBA" id="ARBA00022827"/>
    </source>
</evidence>
<dbReference type="InterPro" id="IPR006076">
    <property type="entry name" value="FAD-dep_OxRdtase"/>
</dbReference>
<organism evidence="7 8">
    <name type="scientific">Amanita muscaria (strain Koide BX008)</name>
    <dbReference type="NCBI Taxonomy" id="946122"/>
    <lineage>
        <taxon>Eukaryota</taxon>
        <taxon>Fungi</taxon>
        <taxon>Dikarya</taxon>
        <taxon>Basidiomycota</taxon>
        <taxon>Agaricomycotina</taxon>
        <taxon>Agaricomycetes</taxon>
        <taxon>Agaricomycetidae</taxon>
        <taxon>Agaricales</taxon>
        <taxon>Pluteineae</taxon>
        <taxon>Amanitaceae</taxon>
        <taxon>Amanita</taxon>
    </lineage>
</organism>
<dbReference type="SUPFAM" id="SSF51905">
    <property type="entry name" value="FAD/NAD(P)-binding domain"/>
    <property type="match status" value="1"/>
</dbReference>
<name>A0A0C2X3P1_AMAMK</name>
<keyword evidence="5" id="KW-0560">Oxidoreductase</keyword>
<dbReference type="Gene3D" id="3.30.9.10">
    <property type="entry name" value="D-Amino Acid Oxidase, subunit A, domain 2"/>
    <property type="match status" value="1"/>
</dbReference>
<accession>A0A0C2X3P1</accession>
<evidence type="ECO:0000256" key="3">
    <source>
        <dbReference type="ARBA" id="ARBA00022630"/>
    </source>
</evidence>
<dbReference type="GO" id="GO:0050031">
    <property type="term" value="F:L-pipecolate oxidase activity"/>
    <property type="evidence" value="ECO:0007669"/>
    <property type="project" value="TreeGrafter"/>
</dbReference>
<dbReference type="EMBL" id="KN818227">
    <property type="protein sequence ID" value="KIL68797.1"/>
    <property type="molecule type" value="Genomic_DNA"/>
</dbReference>
<dbReference type="FunCoup" id="A0A0C2X3P1">
    <property type="interactions" value="149"/>
</dbReference>
<dbReference type="Pfam" id="PF01266">
    <property type="entry name" value="DAO"/>
    <property type="match status" value="1"/>
</dbReference>